<dbReference type="EMBL" id="JACXVP010000008">
    <property type="protein sequence ID" value="KAG5590706.1"/>
    <property type="molecule type" value="Genomic_DNA"/>
</dbReference>
<evidence type="ECO:0000313" key="1">
    <source>
        <dbReference type="EMBL" id="KAG5590706.1"/>
    </source>
</evidence>
<comment type="caution">
    <text evidence="1">The sequence shown here is derived from an EMBL/GenBank/DDBJ whole genome shotgun (WGS) entry which is preliminary data.</text>
</comment>
<organism evidence="1 2">
    <name type="scientific">Solanum commersonii</name>
    <name type="common">Commerson's wild potato</name>
    <name type="synonym">Commerson's nightshade</name>
    <dbReference type="NCBI Taxonomy" id="4109"/>
    <lineage>
        <taxon>Eukaryota</taxon>
        <taxon>Viridiplantae</taxon>
        <taxon>Streptophyta</taxon>
        <taxon>Embryophyta</taxon>
        <taxon>Tracheophyta</taxon>
        <taxon>Spermatophyta</taxon>
        <taxon>Magnoliopsida</taxon>
        <taxon>eudicotyledons</taxon>
        <taxon>Gunneridae</taxon>
        <taxon>Pentapetalae</taxon>
        <taxon>asterids</taxon>
        <taxon>lamiids</taxon>
        <taxon>Solanales</taxon>
        <taxon>Solanaceae</taxon>
        <taxon>Solanoideae</taxon>
        <taxon>Solaneae</taxon>
        <taxon>Solanum</taxon>
    </lineage>
</organism>
<gene>
    <name evidence="1" type="ORF">H5410_041220</name>
</gene>
<accession>A0A9J5XSE8</accession>
<dbReference type="AlphaFoldDB" id="A0A9J5XSE8"/>
<name>A0A9J5XSE8_SOLCO</name>
<dbReference type="Proteomes" id="UP000824120">
    <property type="component" value="Chromosome 8"/>
</dbReference>
<keyword evidence="2" id="KW-1185">Reference proteome</keyword>
<reference evidence="1 2" key="1">
    <citation type="submission" date="2020-09" db="EMBL/GenBank/DDBJ databases">
        <title>De no assembly of potato wild relative species, Solanum commersonii.</title>
        <authorList>
            <person name="Cho K."/>
        </authorList>
    </citation>
    <scope>NUCLEOTIDE SEQUENCE [LARGE SCALE GENOMIC DNA]</scope>
    <source>
        <strain evidence="1">LZ3.2</strain>
        <tissue evidence="1">Leaf</tissue>
    </source>
</reference>
<evidence type="ECO:0000313" key="2">
    <source>
        <dbReference type="Proteomes" id="UP000824120"/>
    </source>
</evidence>
<proteinExistence type="predicted"/>
<sequence length="62" mass="7494">MIFWNIRSVNAQQAFERLTNRNSRYYYKHIDTDQHLTIMAKHHDYREEVLLIVVDVACTVII</sequence>
<protein>
    <submittedName>
        <fullName evidence="1">Uncharacterized protein</fullName>
    </submittedName>
</protein>